<proteinExistence type="predicted"/>
<protein>
    <submittedName>
        <fullName evidence="2">Uncharacterized protein</fullName>
    </submittedName>
</protein>
<dbReference type="PROSITE" id="PS51257">
    <property type="entry name" value="PROKAR_LIPOPROTEIN"/>
    <property type="match status" value="1"/>
</dbReference>
<name>A0A1A9BJN9_9ACTN</name>
<keyword evidence="1" id="KW-0812">Transmembrane</keyword>
<dbReference type="EMBL" id="FLRH01000004">
    <property type="protein sequence ID" value="SBT69107.1"/>
    <property type="molecule type" value="Genomic_DNA"/>
</dbReference>
<dbReference type="RefSeq" id="WP_141684650.1">
    <property type="nucleotide sequence ID" value="NZ_FLRH01000004.1"/>
</dbReference>
<evidence type="ECO:0000313" key="2">
    <source>
        <dbReference type="EMBL" id="SBT69107.1"/>
    </source>
</evidence>
<gene>
    <name evidence="2" type="ORF">GA0070622_6225</name>
</gene>
<dbReference type="Proteomes" id="UP000199558">
    <property type="component" value="Unassembled WGS sequence"/>
</dbReference>
<organism evidence="2 3">
    <name type="scientific">Micromonospora sediminicola</name>
    <dbReference type="NCBI Taxonomy" id="946078"/>
    <lineage>
        <taxon>Bacteria</taxon>
        <taxon>Bacillati</taxon>
        <taxon>Actinomycetota</taxon>
        <taxon>Actinomycetes</taxon>
        <taxon>Micromonosporales</taxon>
        <taxon>Micromonosporaceae</taxon>
        <taxon>Micromonospora</taxon>
    </lineage>
</organism>
<keyword evidence="1" id="KW-0472">Membrane</keyword>
<keyword evidence="1" id="KW-1133">Transmembrane helix</keyword>
<feature type="transmembrane region" description="Helical" evidence="1">
    <location>
        <begin position="51"/>
        <end position="73"/>
    </location>
</feature>
<reference evidence="3" key="1">
    <citation type="submission" date="2016-06" db="EMBL/GenBank/DDBJ databases">
        <authorList>
            <person name="Varghese N."/>
            <person name="Submissions Spin"/>
        </authorList>
    </citation>
    <scope>NUCLEOTIDE SEQUENCE [LARGE SCALE GENOMIC DNA]</scope>
    <source>
        <strain evidence="3">DSM 45794</strain>
    </source>
</reference>
<evidence type="ECO:0000256" key="1">
    <source>
        <dbReference type="SAM" id="Phobius"/>
    </source>
</evidence>
<keyword evidence="3" id="KW-1185">Reference proteome</keyword>
<dbReference type="AlphaFoldDB" id="A0A1A9BJN9"/>
<evidence type="ECO:0000313" key="3">
    <source>
        <dbReference type="Proteomes" id="UP000199558"/>
    </source>
</evidence>
<sequence length="109" mass="11500">MRSRAATTAATVVTVLSGLLTLLGCLSCLPFLAPTAPCPNDTADSFQQARIVLFLLSVVMLLAAALSIALAWGGRWSHFPNPWPWLAVSVLAMALSASMTIPIDRLSSC</sequence>
<accession>A0A1A9BJN9</accession>
<feature type="transmembrane region" description="Helical" evidence="1">
    <location>
        <begin position="85"/>
        <end position="103"/>
    </location>
</feature>